<feature type="chain" id="PRO_5046250000" description="DUF6565 domain-containing protein" evidence="1">
    <location>
        <begin position="26"/>
        <end position="296"/>
    </location>
</feature>
<sequence>MFQLRFNTLLLATSLLAGGSTLALSSCSSNSKKEVSQEGQRAYDNLQTYVTEAETTPTTTVADTFAARLAATQRYSAEYDTAQQAEIRRLQQRYMAAQSTTATSTATASADTTGAVAPIAPTTTAPAPAPAPAGEAPAKLYKASSPAAAMTAANARATYEAFVQRVKANEDKYEIGDWRVINAEWRALDQKYDQIKSDVSGKDKAEIAKEKLKYAAFKSFDKTESRVSQGADVVTGDKAEAQAKGKGVQVERAAKNTGSDVKEAGKEIGQGAVKVGKKVGGAVKGVFDGKDEKKAD</sequence>
<evidence type="ECO:0000313" key="4">
    <source>
        <dbReference type="Proteomes" id="UP000830401"/>
    </source>
</evidence>
<dbReference type="RefSeq" id="WP_245117971.1">
    <property type="nucleotide sequence ID" value="NZ_CP095061.1"/>
</dbReference>
<name>A0ABY4G087_9BACT</name>
<reference evidence="3" key="1">
    <citation type="submission" date="2022-04" db="EMBL/GenBank/DDBJ databases">
        <title>Hymenobacter sp. isolated from the air.</title>
        <authorList>
            <person name="Won M."/>
            <person name="Lee C.-M."/>
            <person name="Woen H.-Y."/>
            <person name="Kwon S.-W."/>
        </authorList>
    </citation>
    <scope>NUCLEOTIDE SEQUENCE</scope>
    <source>
        <strain evidence="3">5420S-77</strain>
    </source>
</reference>
<evidence type="ECO:0000259" key="2">
    <source>
        <dbReference type="Pfam" id="PF20203"/>
    </source>
</evidence>
<organism evidence="3 4">
    <name type="scientific">Hymenobacter volaticus</name>
    <dbReference type="NCBI Taxonomy" id="2932254"/>
    <lineage>
        <taxon>Bacteria</taxon>
        <taxon>Pseudomonadati</taxon>
        <taxon>Bacteroidota</taxon>
        <taxon>Cytophagia</taxon>
        <taxon>Cytophagales</taxon>
        <taxon>Hymenobacteraceae</taxon>
        <taxon>Hymenobacter</taxon>
    </lineage>
</organism>
<dbReference type="PROSITE" id="PS51257">
    <property type="entry name" value="PROKAR_LIPOPROTEIN"/>
    <property type="match status" value="1"/>
</dbReference>
<evidence type="ECO:0000256" key="1">
    <source>
        <dbReference type="SAM" id="SignalP"/>
    </source>
</evidence>
<keyword evidence="4" id="KW-1185">Reference proteome</keyword>
<keyword evidence="1" id="KW-0732">Signal</keyword>
<protein>
    <recommendedName>
        <fullName evidence="2">DUF6565 domain-containing protein</fullName>
    </recommendedName>
</protein>
<dbReference type="Pfam" id="PF20203">
    <property type="entry name" value="DUF6565"/>
    <property type="match status" value="1"/>
</dbReference>
<gene>
    <name evidence="3" type="ORF">MUN86_11835</name>
</gene>
<proteinExistence type="predicted"/>
<accession>A0ABY4G087</accession>
<dbReference type="EMBL" id="CP095061">
    <property type="protein sequence ID" value="UOQ64289.1"/>
    <property type="molecule type" value="Genomic_DNA"/>
</dbReference>
<feature type="signal peptide" evidence="1">
    <location>
        <begin position="1"/>
        <end position="25"/>
    </location>
</feature>
<evidence type="ECO:0000313" key="3">
    <source>
        <dbReference type="EMBL" id="UOQ64289.1"/>
    </source>
</evidence>
<feature type="domain" description="DUF6565" evidence="2">
    <location>
        <begin position="166"/>
        <end position="255"/>
    </location>
</feature>
<dbReference type="Proteomes" id="UP000830401">
    <property type="component" value="Chromosome"/>
</dbReference>
<dbReference type="InterPro" id="IPR046695">
    <property type="entry name" value="DUF6565"/>
</dbReference>